<evidence type="ECO:0000256" key="1">
    <source>
        <dbReference type="ARBA" id="ARBA00004429"/>
    </source>
</evidence>
<keyword evidence="5 7" id="KW-1133">Transmembrane helix</keyword>
<dbReference type="AlphaFoldDB" id="A0A1Y3PKE5"/>
<feature type="transmembrane region" description="Helical" evidence="7">
    <location>
        <begin position="114"/>
        <end position="132"/>
    </location>
</feature>
<accession>A0A1Y3PKE5</accession>
<evidence type="ECO:0000313" key="9">
    <source>
        <dbReference type="EMBL" id="OUM87821.1"/>
    </source>
</evidence>
<dbReference type="InterPro" id="IPR010656">
    <property type="entry name" value="DctM"/>
</dbReference>
<keyword evidence="4 7" id="KW-0812">Transmembrane</keyword>
<dbReference type="PANTHER" id="PTHR33362:SF5">
    <property type="entry name" value="C4-DICARBOXYLATE TRAP TRANSPORTER LARGE PERMEASE PROTEIN DCTM"/>
    <property type="match status" value="1"/>
</dbReference>
<feature type="transmembrane region" description="Helical" evidence="7">
    <location>
        <begin position="51"/>
        <end position="75"/>
    </location>
</feature>
<dbReference type="PIRSF" id="PIRSF006066">
    <property type="entry name" value="HI0050"/>
    <property type="match status" value="1"/>
</dbReference>
<evidence type="ECO:0000259" key="8">
    <source>
        <dbReference type="Pfam" id="PF06808"/>
    </source>
</evidence>
<dbReference type="InterPro" id="IPR004681">
    <property type="entry name" value="TRAP_DctM"/>
</dbReference>
<gene>
    <name evidence="9" type="ORF">BAA01_14555</name>
</gene>
<keyword evidence="6 7" id="KW-0472">Membrane</keyword>
<organism evidence="9 10">
    <name type="scientific">Bacillus thermozeamaize</name>
    <dbReference type="NCBI Taxonomy" id="230954"/>
    <lineage>
        <taxon>Bacteria</taxon>
        <taxon>Bacillati</taxon>
        <taxon>Bacillota</taxon>
        <taxon>Bacilli</taxon>
        <taxon>Bacillales</taxon>
        <taxon>Bacillaceae</taxon>
        <taxon>Bacillus</taxon>
    </lineage>
</organism>
<dbReference type="Proteomes" id="UP000196475">
    <property type="component" value="Unassembled WGS sequence"/>
</dbReference>
<keyword evidence="2" id="KW-1003">Cell membrane</keyword>
<feature type="transmembrane region" description="Helical" evidence="7">
    <location>
        <begin position="139"/>
        <end position="163"/>
    </location>
</feature>
<sequence>MMAWLLFGIFFLLLFLNVPIGIAIASAAAIILLMRDGISALSLVPDIMYASISKFTLLAIPFFILAGVIMEYAGVSKRLIRFADALVGHYKGGMVMVTVLTAMFFAAISGSGPATVAAVGTILIPAMLKYGYSKPLASGLVASAGSMGVVIPPSITFIIFGVLAGDKLNVTIGKLFIAGIVPGILMGIGFYLAAMVAMKMKEKRGAVAAEGVSASPDREKMTVREKFKAFLDAFWGLLMPFIILGGIYGGVFTPTEAAVVAVFYGLIVGFAVYREIKLKDLPKILVESATTTAVVMLIIGAASVFAYIITVEDFANTFTQTMLAITDNKYVILLLINILLLIAGMFLEATSAFYLFTPILIPIVMQFDIDPTAFGVLMVVNLAIGLFTPPVGVNLYVASGIAKISLKEISIGILPFVIAAIVVLMLVTYFPVVSTWLPDLLGMK</sequence>
<dbReference type="EMBL" id="LZRT01000069">
    <property type="protein sequence ID" value="OUM87821.1"/>
    <property type="molecule type" value="Genomic_DNA"/>
</dbReference>
<dbReference type="PANTHER" id="PTHR33362">
    <property type="entry name" value="SIALIC ACID TRAP TRANSPORTER PERMEASE PROTEIN SIAT-RELATED"/>
    <property type="match status" value="1"/>
</dbReference>
<name>A0A1Y3PKE5_9BACI</name>
<dbReference type="NCBIfam" id="TIGR00786">
    <property type="entry name" value="dctM"/>
    <property type="match status" value="1"/>
</dbReference>
<evidence type="ECO:0000256" key="7">
    <source>
        <dbReference type="SAM" id="Phobius"/>
    </source>
</evidence>
<evidence type="ECO:0000256" key="5">
    <source>
        <dbReference type="ARBA" id="ARBA00022989"/>
    </source>
</evidence>
<feature type="transmembrane region" description="Helical" evidence="7">
    <location>
        <begin position="229"/>
        <end position="251"/>
    </location>
</feature>
<proteinExistence type="predicted"/>
<feature type="transmembrane region" description="Helical" evidence="7">
    <location>
        <begin position="330"/>
        <end position="347"/>
    </location>
</feature>
<evidence type="ECO:0000313" key="10">
    <source>
        <dbReference type="Proteomes" id="UP000196475"/>
    </source>
</evidence>
<feature type="transmembrane region" description="Helical" evidence="7">
    <location>
        <begin position="375"/>
        <end position="397"/>
    </location>
</feature>
<protein>
    <submittedName>
        <fullName evidence="9">C4-dicarboxylate ABC transporter permease</fullName>
    </submittedName>
</protein>
<comment type="subcellular location">
    <subcellularLocation>
        <location evidence="1">Cell inner membrane</location>
        <topology evidence="1">Multi-pass membrane protein</topology>
    </subcellularLocation>
</comment>
<keyword evidence="3" id="KW-0997">Cell inner membrane</keyword>
<evidence type="ECO:0000256" key="4">
    <source>
        <dbReference type="ARBA" id="ARBA00022692"/>
    </source>
</evidence>
<feature type="transmembrane region" description="Helical" evidence="7">
    <location>
        <begin position="257"/>
        <end position="273"/>
    </location>
</feature>
<feature type="domain" description="TRAP C4-dicarboxylate transport system permease DctM subunit" evidence="8">
    <location>
        <begin position="7"/>
        <end position="431"/>
    </location>
</feature>
<evidence type="ECO:0000256" key="2">
    <source>
        <dbReference type="ARBA" id="ARBA00022475"/>
    </source>
</evidence>
<reference evidence="10" key="1">
    <citation type="submission" date="2016-06" db="EMBL/GenBank/DDBJ databases">
        <authorList>
            <person name="Nascimento L."/>
            <person name="Pereira R.V."/>
            <person name="Martins L.F."/>
            <person name="Quaggio R.B."/>
            <person name="Silva A.M."/>
            <person name="Setubal J.C."/>
        </authorList>
    </citation>
    <scope>NUCLEOTIDE SEQUENCE [LARGE SCALE GENOMIC DNA]</scope>
</reference>
<feature type="transmembrane region" description="Helical" evidence="7">
    <location>
        <begin position="285"/>
        <end position="310"/>
    </location>
</feature>
<evidence type="ECO:0000256" key="6">
    <source>
        <dbReference type="ARBA" id="ARBA00023136"/>
    </source>
</evidence>
<feature type="transmembrane region" description="Helical" evidence="7">
    <location>
        <begin position="175"/>
        <end position="194"/>
    </location>
</feature>
<feature type="transmembrane region" description="Helical" evidence="7">
    <location>
        <begin position="409"/>
        <end position="432"/>
    </location>
</feature>
<evidence type="ECO:0000256" key="3">
    <source>
        <dbReference type="ARBA" id="ARBA00022519"/>
    </source>
</evidence>
<dbReference type="Pfam" id="PF06808">
    <property type="entry name" value="DctM"/>
    <property type="match status" value="1"/>
</dbReference>
<dbReference type="GO" id="GO:0005886">
    <property type="term" value="C:plasma membrane"/>
    <property type="evidence" value="ECO:0007669"/>
    <property type="project" value="UniProtKB-SubCell"/>
</dbReference>
<dbReference type="GO" id="GO:0022857">
    <property type="term" value="F:transmembrane transporter activity"/>
    <property type="evidence" value="ECO:0007669"/>
    <property type="project" value="TreeGrafter"/>
</dbReference>
<comment type="caution">
    <text evidence="9">The sequence shown here is derived from an EMBL/GenBank/DDBJ whole genome shotgun (WGS) entry which is preliminary data.</text>
</comment>